<protein>
    <submittedName>
        <fullName evidence="1">Uncharacterized protein</fullName>
    </submittedName>
</protein>
<evidence type="ECO:0000313" key="1">
    <source>
        <dbReference type="EMBL" id="GBC06143.1"/>
    </source>
</evidence>
<dbReference type="Proteomes" id="UP000247702">
    <property type="component" value="Unassembled WGS sequence"/>
</dbReference>
<gene>
    <name evidence="1" type="ORF">RclHR1_06650003</name>
</gene>
<name>A0A2Z6RYV7_9GLOM</name>
<reference evidence="1 2" key="1">
    <citation type="submission" date="2017-11" db="EMBL/GenBank/DDBJ databases">
        <title>The genome of Rhizophagus clarus HR1 reveals common genetic basis of auxotrophy among arbuscular mycorrhizal fungi.</title>
        <authorList>
            <person name="Kobayashi Y."/>
        </authorList>
    </citation>
    <scope>NUCLEOTIDE SEQUENCE [LARGE SCALE GENOMIC DNA]</scope>
    <source>
        <strain evidence="1 2">HR1</strain>
    </source>
</reference>
<dbReference type="EMBL" id="BEXD01004054">
    <property type="protein sequence ID" value="GBC06143.1"/>
    <property type="molecule type" value="Genomic_DNA"/>
</dbReference>
<sequence>MVTVMMLKVMLEQMFDVAFSEEWFFRNPWRQYDHNTPKQSFRMHMESYYEAVLPWDADRDLDIPEQNSLRPCPVFFLSPDILSALKPGILFVNPDQGIFNFRS</sequence>
<dbReference type="AlphaFoldDB" id="A0A2Z6RYV7"/>
<accession>A0A2Z6RYV7</accession>
<comment type="caution">
    <text evidence="1">The sequence shown here is derived from an EMBL/GenBank/DDBJ whole genome shotgun (WGS) entry which is preliminary data.</text>
</comment>
<organism evidence="1 2">
    <name type="scientific">Rhizophagus clarus</name>
    <dbReference type="NCBI Taxonomy" id="94130"/>
    <lineage>
        <taxon>Eukaryota</taxon>
        <taxon>Fungi</taxon>
        <taxon>Fungi incertae sedis</taxon>
        <taxon>Mucoromycota</taxon>
        <taxon>Glomeromycotina</taxon>
        <taxon>Glomeromycetes</taxon>
        <taxon>Glomerales</taxon>
        <taxon>Glomeraceae</taxon>
        <taxon>Rhizophagus</taxon>
    </lineage>
</organism>
<keyword evidence="2" id="KW-1185">Reference proteome</keyword>
<evidence type="ECO:0000313" key="2">
    <source>
        <dbReference type="Proteomes" id="UP000247702"/>
    </source>
</evidence>
<proteinExistence type="predicted"/>